<dbReference type="PROSITE" id="PS50021">
    <property type="entry name" value="CH"/>
    <property type="match status" value="1"/>
</dbReference>
<accession>A0A9P8TRN9</accession>
<dbReference type="OrthoDB" id="2119228at2759"/>
<dbReference type="GO" id="GO:0072686">
    <property type="term" value="C:mitotic spindle"/>
    <property type="evidence" value="ECO:0007669"/>
    <property type="project" value="UniProtKB-ARBA"/>
</dbReference>
<keyword evidence="7" id="KW-0206">Cytoskeleton</keyword>
<keyword evidence="6" id="KW-0498">Mitosis</keyword>
<sequence length="352" mass="39601">MSGESRTELLKWVNELLQLNYTKVEQLGSGAAYCQILDSVFLDLPMSRVNFNASKEYEYLNNFKVLQSAFQKHKIQKPIPVDRLTKCKFQDNLEFFQWIRKFWLENRDEAEYDPLSRRKATAPSASGTRRSTPSAVESRRAPSANGTASTVRQTSAKRVVSGTTSASSSSVMNSSRRVTSSSSNTSIQSSTLPKVRSSAVASSRSATRSTSTSEIARELESAKNDLNTLHLLNQDNEETIKALEIERNFYYNKLRSIEVVNETVYDMINNPNQQETPEEQTELLKAAVLRIHDLLYMLADGFEVPGQESDANYYDNQNLTADYSQTKSEAGQSVLENGNNMQIDMDIDADTF</sequence>
<dbReference type="GO" id="GO:0051301">
    <property type="term" value="P:cell division"/>
    <property type="evidence" value="ECO:0007669"/>
    <property type="project" value="UniProtKB-KW"/>
</dbReference>
<dbReference type="GO" id="GO:0007010">
    <property type="term" value="P:cytoskeleton organization"/>
    <property type="evidence" value="ECO:0007669"/>
    <property type="project" value="UniProtKB-ARBA"/>
</dbReference>
<evidence type="ECO:0000259" key="12">
    <source>
        <dbReference type="PROSITE" id="PS51230"/>
    </source>
</evidence>
<dbReference type="GO" id="GO:0030473">
    <property type="term" value="P:nuclear migration along microtubule"/>
    <property type="evidence" value="ECO:0007669"/>
    <property type="project" value="UniProtKB-ARBA"/>
</dbReference>
<dbReference type="InterPro" id="IPR036133">
    <property type="entry name" value="EB1_C_sf"/>
</dbReference>
<proteinExistence type="inferred from homology"/>
<dbReference type="InterPro" id="IPR036872">
    <property type="entry name" value="CH_dom_sf"/>
</dbReference>
<feature type="domain" description="EB1 C-terminal" evidence="12">
    <location>
        <begin position="218"/>
        <end position="304"/>
    </location>
</feature>
<dbReference type="GO" id="GO:0035371">
    <property type="term" value="C:microtubule plus-end"/>
    <property type="evidence" value="ECO:0007669"/>
    <property type="project" value="UniProtKB-ARBA"/>
</dbReference>
<dbReference type="GO" id="GO:0051010">
    <property type="term" value="F:microtubule plus-end binding"/>
    <property type="evidence" value="ECO:0007669"/>
    <property type="project" value="UniProtKB-ARBA"/>
</dbReference>
<evidence type="ECO:0000259" key="11">
    <source>
        <dbReference type="PROSITE" id="PS50021"/>
    </source>
</evidence>
<evidence type="ECO:0000313" key="13">
    <source>
        <dbReference type="EMBL" id="KAH3688501.1"/>
    </source>
</evidence>
<comment type="subcellular location">
    <subcellularLocation>
        <location evidence="1">Cytoplasm</location>
        <location evidence="1">Cytoskeleton</location>
    </subcellularLocation>
</comment>
<keyword evidence="8" id="KW-0131">Cell cycle</keyword>
<comment type="similarity">
    <text evidence="2">Belongs to the MAPRE family.</text>
</comment>
<dbReference type="PROSITE" id="PS51230">
    <property type="entry name" value="EB1_C"/>
    <property type="match status" value="1"/>
</dbReference>
<reference evidence="13" key="2">
    <citation type="submission" date="2021-01" db="EMBL/GenBank/DDBJ databases">
        <authorList>
            <person name="Schikora-Tamarit M.A."/>
        </authorList>
    </citation>
    <scope>NUCLEOTIDE SEQUENCE</scope>
    <source>
        <strain evidence="13">CBS2887</strain>
    </source>
</reference>
<evidence type="ECO:0000256" key="5">
    <source>
        <dbReference type="ARBA" id="ARBA00022701"/>
    </source>
</evidence>
<protein>
    <recommendedName>
        <fullName evidence="15">Calponin-homology (CH) domain-containing protein</fullName>
    </recommendedName>
</protein>
<dbReference type="PANTHER" id="PTHR10623">
    <property type="entry name" value="MICROTUBULE-ASSOCIATED PROTEIN RP/EB FAMILY MEMBER"/>
    <property type="match status" value="1"/>
</dbReference>
<evidence type="ECO:0000256" key="1">
    <source>
        <dbReference type="ARBA" id="ARBA00004245"/>
    </source>
</evidence>
<feature type="compositionally biased region" description="Polar residues" evidence="10">
    <location>
        <begin position="144"/>
        <end position="156"/>
    </location>
</feature>
<keyword evidence="3" id="KW-0963">Cytoplasm</keyword>
<dbReference type="FunFam" id="1.10.418.10:FF:000028">
    <property type="entry name" value="RP/EB family microtubule-associated protein"/>
    <property type="match status" value="1"/>
</dbReference>
<evidence type="ECO:0000256" key="10">
    <source>
        <dbReference type="SAM" id="MobiDB-lite"/>
    </source>
</evidence>
<evidence type="ECO:0000256" key="8">
    <source>
        <dbReference type="ARBA" id="ARBA00023306"/>
    </source>
</evidence>
<evidence type="ECO:0000313" key="14">
    <source>
        <dbReference type="Proteomes" id="UP000774326"/>
    </source>
</evidence>
<feature type="region of interest" description="Disordered" evidence="10">
    <location>
        <begin position="113"/>
        <end position="214"/>
    </location>
</feature>
<organism evidence="13 14">
    <name type="scientific">Wickerhamomyces pijperi</name>
    <name type="common">Yeast</name>
    <name type="synonym">Pichia pijperi</name>
    <dbReference type="NCBI Taxonomy" id="599730"/>
    <lineage>
        <taxon>Eukaryota</taxon>
        <taxon>Fungi</taxon>
        <taxon>Dikarya</taxon>
        <taxon>Ascomycota</taxon>
        <taxon>Saccharomycotina</taxon>
        <taxon>Saccharomycetes</taxon>
        <taxon>Phaffomycetales</taxon>
        <taxon>Wickerhamomycetaceae</taxon>
        <taxon>Wickerhamomyces</taxon>
    </lineage>
</organism>
<keyword evidence="4" id="KW-0132">Cell division</keyword>
<dbReference type="InterPro" id="IPR027328">
    <property type="entry name" value="MAPRE"/>
</dbReference>
<evidence type="ECO:0000256" key="2">
    <source>
        <dbReference type="ARBA" id="ARBA00010729"/>
    </source>
</evidence>
<gene>
    <name evidence="13" type="ORF">WICPIJ_000518</name>
</gene>
<evidence type="ECO:0000256" key="3">
    <source>
        <dbReference type="ARBA" id="ARBA00022490"/>
    </source>
</evidence>
<comment type="caution">
    <text evidence="13">The sequence shown here is derived from an EMBL/GenBank/DDBJ whole genome shotgun (WGS) entry which is preliminary data.</text>
</comment>
<feature type="compositionally biased region" description="Low complexity" evidence="10">
    <location>
        <begin position="159"/>
        <end position="213"/>
    </location>
</feature>
<dbReference type="Pfam" id="PF03271">
    <property type="entry name" value="EB1"/>
    <property type="match status" value="1"/>
</dbReference>
<keyword evidence="5 9" id="KW-0493">Microtubule</keyword>
<dbReference type="GO" id="GO:0051233">
    <property type="term" value="C:spindle midzone"/>
    <property type="evidence" value="ECO:0007669"/>
    <property type="project" value="UniProtKB-ARBA"/>
</dbReference>
<dbReference type="SUPFAM" id="SSF47576">
    <property type="entry name" value="Calponin-homology domain, CH-domain"/>
    <property type="match status" value="1"/>
</dbReference>
<dbReference type="Pfam" id="PF00307">
    <property type="entry name" value="CH"/>
    <property type="match status" value="1"/>
</dbReference>
<evidence type="ECO:0000256" key="9">
    <source>
        <dbReference type="PROSITE-ProRule" id="PRU00576"/>
    </source>
</evidence>
<reference evidence="13" key="1">
    <citation type="journal article" date="2021" name="Open Biol.">
        <title>Shared evolutionary footprints suggest mitochondrial oxidative damage underlies multiple complex I losses in fungi.</title>
        <authorList>
            <person name="Schikora-Tamarit M.A."/>
            <person name="Marcet-Houben M."/>
            <person name="Nosek J."/>
            <person name="Gabaldon T."/>
        </authorList>
    </citation>
    <scope>NUCLEOTIDE SEQUENCE</scope>
    <source>
        <strain evidence="13">CBS2887</strain>
    </source>
</reference>
<dbReference type="SUPFAM" id="SSF140612">
    <property type="entry name" value="EB1 dimerisation domain-like"/>
    <property type="match status" value="1"/>
</dbReference>
<dbReference type="EMBL" id="JAEUBG010000314">
    <property type="protein sequence ID" value="KAH3688501.1"/>
    <property type="molecule type" value="Genomic_DNA"/>
</dbReference>
<name>A0A9P8TRN9_WICPI</name>
<dbReference type="Proteomes" id="UP000774326">
    <property type="component" value="Unassembled WGS sequence"/>
</dbReference>
<evidence type="ECO:0000256" key="6">
    <source>
        <dbReference type="ARBA" id="ARBA00022776"/>
    </source>
</evidence>
<evidence type="ECO:0008006" key="15">
    <source>
        <dbReference type="Google" id="ProtNLM"/>
    </source>
</evidence>
<dbReference type="AlphaFoldDB" id="A0A9P8TRN9"/>
<keyword evidence="14" id="KW-1185">Reference proteome</keyword>
<dbReference type="Gene3D" id="1.10.418.10">
    <property type="entry name" value="Calponin-like domain"/>
    <property type="match status" value="1"/>
</dbReference>
<feature type="compositionally biased region" description="Polar residues" evidence="10">
    <location>
        <begin position="123"/>
        <end position="135"/>
    </location>
</feature>
<dbReference type="Gene3D" id="1.20.5.1430">
    <property type="match status" value="1"/>
</dbReference>
<evidence type="ECO:0000256" key="4">
    <source>
        <dbReference type="ARBA" id="ARBA00022618"/>
    </source>
</evidence>
<evidence type="ECO:0000256" key="7">
    <source>
        <dbReference type="ARBA" id="ARBA00023212"/>
    </source>
</evidence>
<dbReference type="InterPro" id="IPR001715">
    <property type="entry name" value="CH_dom"/>
</dbReference>
<dbReference type="InterPro" id="IPR004953">
    <property type="entry name" value="EB1_C"/>
</dbReference>
<dbReference type="GO" id="GO:0035372">
    <property type="term" value="P:protein localization to microtubule"/>
    <property type="evidence" value="ECO:0007669"/>
    <property type="project" value="UniProtKB-ARBA"/>
</dbReference>
<feature type="domain" description="Calponin-homology (CH)" evidence="11">
    <location>
        <begin position="3"/>
        <end position="104"/>
    </location>
</feature>